<evidence type="ECO:0000256" key="10">
    <source>
        <dbReference type="ARBA" id="ARBA00023136"/>
    </source>
</evidence>
<dbReference type="InterPro" id="IPR050093">
    <property type="entry name" value="ABC_SmlMolc_Importer"/>
</dbReference>
<dbReference type="Pfam" id="PF00005">
    <property type="entry name" value="ABC_tran"/>
    <property type="match status" value="1"/>
</dbReference>
<dbReference type="PANTHER" id="PTHR42781">
    <property type="entry name" value="SPERMIDINE/PUTRESCINE IMPORT ATP-BINDING PROTEIN POTA"/>
    <property type="match status" value="1"/>
</dbReference>
<dbReference type="FunFam" id="3.40.50.300:FF:000425">
    <property type="entry name" value="Probable ABC transporter, ATP-binding subunit"/>
    <property type="match status" value="1"/>
</dbReference>
<dbReference type="InterPro" id="IPR015853">
    <property type="entry name" value="ABC_transpr_FbpC"/>
</dbReference>
<dbReference type="InterPro" id="IPR027417">
    <property type="entry name" value="P-loop_NTPase"/>
</dbReference>
<evidence type="ECO:0000256" key="8">
    <source>
        <dbReference type="ARBA" id="ARBA00023004"/>
    </source>
</evidence>
<feature type="domain" description="ABC transporter" evidence="12">
    <location>
        <begin position="34"/>
        <end position="269"/>
    </location>
</feature>
<dbReference type="OrthoDB" id="3180400at2"/>
<keyword evidence="7" id="KW-1278">Translocase</keyword>
<dbReference type="GO" id="GO:0016020">
    <property type="term" value="C:membrane"/>
    <property type="evidence" value="ECO:0007669"/>
    <property type="project" value="InterPro"/>
</dbReference>
<name>A0A4Q9KHR3_9ACTN</name>
<keyword evidence="3" id="KW-0410">Iron transport</keyword>
<keyword evidence="8" id="KW-0408">Iron</keyword>
<keyword evidence="5" id="KW-0547">Nucleotide-binding</keyword>
<dbReference type="SMART" id="SM00382">
    <property type="entry name" value="AAA"/>
    <property type="match status" value="1"/>
</dbReference>
<protein>
    <recommendedName>
        <fullName evidence="11">ABC-type quaternary amine transporter</fullName>
        <ecNumber evidence="11">7.6.2.9</ecNumber>
    </recommendedName>
</protein>
<dbReference type="EMBL" id="SDMQ01000001">
    <property type="protein sequence ID" value="TBT88592.1"/>
    <property type="molecule type" value="Genomic_DNA"/>
</dbReference>
<dbReference type="PROSITE" id="PS00211">
    <property type="entry name" value="ABC_TRANSPORTER_1"/>
    <property type="match status" value="1"/>
</dbReference>
<evidence type="ECO:0000256" key="11">
    <source>
        <dbReference type="ARBA" id="ARBA00066388"/>
    </source>
</evidence>
<dbReference type="EC" id="7.6.2.9" evidence="11"/>
<dbReference type="GO" id="GO:0005524">
    <property type="term" value="F:ATP binding"/>
    <property type="evidence" value="ECO:0007669"/>
    <property type="project" value="UniProtKB-KW"/>
</dbReference>
<dbReference type="GO" id="GO:0015408">
    <property type="term" value="F:ABC-type ferric iron transporter activity"/>
    <property type="evidence" value="ECO:0007669"/>
    <property type="project" value="InterPro"/>
</dbReference>
<evidence type="ECO:0000256" key="1">
    <source>
        <dbReference type="ARBA" id="ARBA00022448"/>
    </source>
</evidence>
<evidence type="ECO:0000256" key="2">
    <source>
        <dbReference type="ARBA" id="ARBA00022475"/>
    </source>
</evidence>
<evidence type="ECO:0000256" key="6">
    <source>
        <dbReference type="ARBA" id="ARBA00022840"/>
    </source>
</evidence>
<comment type="caution">
    <text evidence="13">The sequence shown here is derived from an EMBL/GenBank/DDBJ whole genome shotgun (WGS) entry which is preliminary data.</text>
</comment>
<organism evidence="13 14">
    <name type="scientific">Propioniciclava sinopodophylli</name>
    <dbReference type="NCBI Taxonomy" id="1837344"/>
    <lineage>
        <taxon>Bacteria</taxon>
        <taxon>Bacillati</taxon>
        <taxon>Actinomycetota</taxon>
        <taxon>Actinomycetes</taxon>
        <taxon>Propionibacteriales</taxon>
        <taxon>Propionibacteriaceae</taxon>
        <taxon>Propioniciclava</taxon>
    </lineage>
</organism>
<evidence type="ECO:0000256" key="5">
    <source>
        <dbReference type="ARBA" id="ARBA00022741"/>
    </source>
</evidence>
<dbReference type="InterPro" id="IPR003593">
    <property type="entry name" value="AAA+_ATPase"/>
</dbReference>
<evidence type="ECO:0000313" key="14">
    <source>
        <dbReference type="Proteomes" id="UP000292373"/>
    </source>
</evidence>
<accession>A0A4Q9KHR3</accession>
<evidence type="ECO:0000256" key="4">
    <source>
        <dbReference type="ARBA" id="ARBA00022519"/>
    </source>
</evidence>
<dbReference type="CDD" id="cd03259">
    <property type="entry name" value="ABC_Carb_Solutes_like"/>
    <property type="match status" value="1"/>
</dbReference>
<keyword evidence="1" id="KW-0813">Transport</keyword>
<evidence type="ECO:0000259" key="12">
    <source>
        <dbReference type="PROSITE" id="PS50893"/>
    </source>
</evidence>
<evidence type="ECO:0000256" key="7">
    <source>
        <dbReference type="ARBA" id="ARBA00022967"/>
    </source>
</evidence>
<dbReference type="AlphaFoldDB" id="A0A4Q9KHR3"/>
<dbReference type="GO" id="GO:0016887">
    <property type="term" value="F:ATP hydrolysis activity"/>
    <property type="evidence" value="ECO:0007669"/>
    <property type="project" value="InterPro"/>
</dbReference>
<dbReference type="Gene3D" id="3.40.50.300">
    <property type="entry name" value="P-loop containing nucleotide triphosphate hydrolases"/>
    <property type="match status" value="1"/>
</dbReference>
<keyword evidence="2" id="KW-1003">Cell membrane</keyword>
<reference evidence="13 14" key="1">
    <citation type="submission" date="2019-01" db="EMBL/GenBank/DDBJ databases">
        <title>Lactibacter flavus gen. nov., sp. nov., a novel bacterium of the family Propionibacteriaceae isolated from raw milk and dairy products.</title>
        <authorList>
            <person name="Huptas C."/>
            <person name="Wenning M."/>
            <person name="Breitenwieser F."/>
            <person name="Doll E."/>
            <person name="Von Neubeck M."/>
            <person name="Busse H.-J."/>
            <person name="Scherer S."/>
        </authorList>
    </citation>
    <scope>NUCLEOTIDE SEQUENCE [LARGE SCALE GENOMIC DNA]</scope>
    <source>
        <strain evidence="13 14">KCTC 33808</strain>
    </source>
</reference>
<sequence length="360" mass="38118">MVTNRTGLGVHDVVVRYRVSTQQPGYTTPAKRPLFSWAAPKRPAAEPGDGRTVTAVDGVSLDVAPGEVVALLGASGSGKSSLLRAIAGLEPLASGRITWDGEDLSGTPTHKRNFGMMFQDPALFPSLNVGKNVAYGLHKQPRTRRAQTVEKFLDLVGLPSFAGRKTTELSGGQAQRVALARSLAPAPRLLLLDEPLSALDRGLREHMVGVLSDVLRATGTTAVHVTHDQDEAFALADRVAILADGRLLQFDTPENLWSRPASAEVATFLGYSTFLTRTDADALGLGHLTADHVVALGPESLTVDPAGVQLRVKEQKVRRGYVQVTLLLPSGAKAGLRVPEKVSAATVGVRTDPDAVALIG</sequence>
<dbReference type="PANTHER" id="PTHR42781:SF5">
    <property type="entry name" value="PUTRESCINE TRANSPORT ATP-BINDING PROTEIN POTG"/>
    <property type="match status" value="1"/>
</dbReference>
<dbReference type="GO" id="GO:0015418">
    <property type="term" value="F:ABC-type quaternary ammonium compound transporting activity"/>
    <property type="evidence" value="ECO:0007669"/>
    <property type="project" value="UniProtKB-EC"/>
</dbReference>
<keyword evidence="6 13" id="KW-0067">ATP-binding</keyword>
<keyword evidence="10" id="KW-0472">Membrane</keyword>
<proteinExistence type="predicted"/>
<dbReference type="SUPFAM" id="SSF52540">
    <property type="entry name" value="P-loop containing nucleoside triphosphate hydrolases"/>
    <property type="match status" value="1"/>
</dbReference>
<keyword evidence="4" id="KW-0997">Cell inner membrane</keyword>
<dbReference type="InterPro" id="IPR017871">
    <property type="entry name" value="ABC_transporter-like_CS"/>
</dbReference>
<keyword evidence="9" id="KW-0406">Ion transport</keyword>
<gene>
    <name evidence="13" type="ORF">ET989_01160</name>
</gene>
<keyword evidence="14" id="KW-1185">Reference proteome</keyword>
<dbReference type="PROSITE" id="PS50893">
    <property type="entry name" value="ABC_TRANSPORTER_2"/>
    <property type="match status" value="1"/>
</dbReference>
<evidence type="ECO:0000256" key="9">
    <source>
        <dbReference type="ARBA" id="ARBA00023065"/>
    </source>
</evidence>
<evidence type="ECO:0000256" key="3">
    <source>
        <dbReference type="ARBA" id="ARBA00022496"/>
    </source>
</evidence>
<dbReference type="RefSeq" id="WP_131166722.1">
    <property type="nucleotide sequence ID" value="NZ_SDMQ01000001.1"/>
</dbReference>
<dbReference type="Proteomes" id="UP000292373">
    <property type="component" value="Unassembled WGS sequence"/>
</dbReference>
<evidence type="ECO:0000313" key="13">
    <source>
        <dbReference type="EMBL" id="TBT88592.1"/>
    </source>
</evidence>
<dbReference type="InterPro" id="IPR003439">
    <property type="entry name" value="ABC_transporter-like_ATP-bd"/>
</dbReference>